<dbReference type="OrthoDB" id="3176171at2759"/>
<dbReference type="Gene3D" id="3.40.850.10">
    <property type="entry name" value="Kinesin motor domain"/>
    <property type="match status" value="1"/>
</dbReference>
<reference evidence="4 5" key="1">
    <citation type="journal article" date="2020" name="IScience">
        <title>Genome Sequencing of the Endangered Kingdonia uniflora (Circaeasteraceae, Ranunculales) Reveals Potential Mechanisms of Evolutionary Specialization.</title>
        <authorList>
            <person name="Sun Y."/>
            <person name="Deng T."/>
            <person name="Zhang A."/>
            <person name="Moore M.J."/>
            <person name="Landis J.B."/>
            <person name="Lin N."/>
            <person name="Zhang H."/>
            <person name="Zhang X."/>
            <person name="Huang J."/>
            <person name="Zhang X."/>
            <person name="Sun H."/>
            <person name="Wang H."/>
        </authorList>
    </citation>
    <scope>NUCLEOTIDE SEQUENCE [LARGE SCALE GENOMIC DNA]</scope>
    <source>
        <strain evidence="4">TB1705</strain>
        <tissue evidence="4">Leaf</tissue>
    </source>
</reference>
<gene>
    <name evidence="4" type="ORF">GIB67_041429</name>
</gene>
<sequence>MGVDHVMIPYWFYFVAHIQVVANLWNLHSSFQIQEVVYAKTSPAVTTVLDEFNVCIVAYGQTGMGKTFIIRGIHKNRRVNYKTLEQVFRMTNKRRTTPRYELFASMLEVYNEKIRDLLGCNIILKQSFGAPKVIKDGAAVANSTELILRTELRIWLQVL</sequence>
<dbReference type="AlphaFoldDB" id="A0A7J7LRU4"/>
<keyword evidence="2" id="KW-0067">ATP-binding</keyword>
<dbReference type="GO" id="GO:0003777">
    <property type="term" value="F:microtubule motor activity"/>
    <property type="evidence" value="ECO:0007669"/>
    <property type="project" value="InterPro"/>
</dbReference>
<dbReference type="PANTHER" id="PTHR47972:SF2">
    <property type="entry name" value="KINESIN-LIKE PROTEIN KIN-14S"/>
    <property type="match status" value="1"/>
</dbReference>
<protein>
    <recommendedName>
        <fullName evidence="3">Kinesin motor domain-containing protein</fullName>
    </recommendedName>
</protein>
<dbReference type="InterPro" id="IPR027417">
    <property type="entry name" value="P-loop_NTPase"/>
</dbReference>
<evidence type="ECO:0000256" key="1">
    <source>
        <dbReference type="ARBA" id="ARBA00023175"/>
    </source>
</evidence>
<dbReference type="SMART" id="SM00129">
    <property type="entry name" value="KISc"/>
    <property type="match status" value="1"/>
</dbReference>
<dbReference type="Pfam" id="PF00225">
    <property type="entry name" value="Kinesin"/>
    <property type="match status" value="1"/>
</dbReference>
<name>A0A7J7LRU4_9MAGN</name>
<evidence type="ECO:0000256" key="2">
    <source>
        <dbReference type="PROSITE-ProRule" id="PRU00283"/>
    </source>
</evidence>
<dbReference type="GO" id="GO:0007018">
    <property type="term" value="P:microtubule-based movement"/>
    <property type="evidence" value="ECO:0007669"/>
    <property type="project" value="InterPro"/>
</dbReference>
<feature type="binding site" evidence="2">
    <location>
        <begin position="60"/>
        <end position="67"/>
    </location>
    <ligand>
        <name>ATP</name>
        <dbReference type="ChEBI" id="CHEBI:30616"/>
    </ligand>
</feature>
<keyword evidence="5" id="KW-1185">Reference proteome</keyword>
<proteinExistence type="inferred from homology"/>
<accession>A0A7J7LRU4</accession>
<feature type="domain" description="Kinesin motor" evidence="3">
    <location>
        <begin position="1"/>
        <end position="159"/>
    </location>
</feature>
<dbReference type="InterPro" id="IPR001752">
    <property type="entry name" value="Kinesin_motor_dom"/>
</dbReference>
<evidence type="ECO:0000313" key="5">
    <source>
        <dbReference type="Proteomes" id="UP000541444"/>
    </source>
</evidence>
<dbReference type="SUPFAM" id="SSF52540">
    <property type="entry name" value="P-loop containing nucleoside triphosphate hydrolases"/>
    <property type="match status" value="1"/>
</dbReference>
<comment type="caution">
    <text evidence="4">The sequence shown here is derived from an EMBL/GenBank/DDBJ whole genome shotgun (WGS) entry which is preliminary data.</text>
</comment>
<evidence type="ECO:0000259" key="3">
    <source>
        <dbReference type="PROSITE" id="PS50067"/>
    </source>
</evidence>
<keyword evidence="1 2" id="KW-0505">Motor protein</keyword>
<dbReference type="GO" id="GO:0005524">
    <property type="term" value="F:ATP binding"/>
    <property type="evidence" value="ECO:0007669"/>
    <property type="project" value="UniProtKB-UniRule"/>
</dbReference>
<dbReference type="InterPro" id="IPR027640">
    <property type="entry name" value="Kinesin-like_fam"/>
</dbReference>
<dbReference type="EMBL" id="JACGCM010002082">
    <property type="protein sequence ID" value="KAF6145234.1"/>
    <property type="molecule type" value="Genomic_DNA"/>
</dbReference>
<dbReference type="Proteomes" id="UP000541444">
    <property type="component" value="Unassembled WGS sequence"/>
</dbReference>
<dbReference type="GO" id="GO:0015630">
    <property type="term" value="C:microtubule cytoskeleton"/>
    <property type="evidence" value="ECO:0007669"/>
    <property type="project" value="TreeGrafter"/>
</dbReference>
<dbReference type="InterPro" id="IPR036961">
    <property type="entry name" value="Kinesin_motor_dom_sf"/>
</dbReference>
<comment type="similarity">
    <text evidence="2">Belongs to the TRAFAC class myosin-kinesin ATPase superfamily. Kinesin family.</text>
</comment>
<evidence type="ECO:0000313" key="4">
    <source>
        <dbReference type="EMBL" id="KAF6145234.1"/>
    </source>
</evidence>
<organism evidence="4 5">
    <name type="scientific">Kingdonia uniflora</name>
    <dbReference type="NCBI Taxonomy" id="39325"/>
    <lineage>
        <taxon>Eukaryota</taxon>
        <taxon>Viridiplantae</taxon>
        <taxon>Streptophyta</taxon>
        <taxon>Embryophyta</taxon>
        <taxon>Tracheophyta</taxon>
        <taxon>Spermatophyta</taxon>
        <taxon>Magnoliopsida</taxon>
        <taxon>Ranunculales</taxon>
        <taxon>Circaeasteraceae</taxon>
        <taxon>Kingdonia</taxon>
    </lineage>
</organism>
<dbReference type="GO" id="GO:0008017">
    <property type="term" value="F:microtubule binding"/>
    <property type="evidence" value="ECO:0007669"/>
    <property type="project" value="InterPro"/>
</dbReference>
<dbReference type="PROSITE" id="PS50067">
    <property type="entry name" value="KINESIN_MOTOR_2"/>
    <property type="match status" value="1"/>
</dbReference>
<dbReference type="PANTHER" id="PTHR47972">
    <property type="entry name" value="KINESIN-LIKE PROTEIN KLP-3"/>
    <property type="match status" value="1"/>
</dbReference>
<keyword evidence="2" id="KW-0547">Nucleotide-binding</keyword>